<keyword evidence="4 7" id="KW-0238">DNA-binding</keyword>
<evidence type="ECO:0000256" key="6">
    <source>
        <dbReference type="PROSITE-ProRule" id="PRU00169"/>
    </source>
</evidence>
<evidence type="ECO:0000256" key="4">
    <source>
        <dbReference type="ARBA" id="ARBA00023125"/>
    </source>
</evidence>
<dbReference type="AlphaFoldDB" id="A0A8J6TJU0"/>
<dbReference type="PROSITE" id="PS50110">
    <property type="entry name" value="RESPONSE_REGULATORY"/>
    <property type="match status" value="1"/>
</dbReference>
<dbReference type="SMART" id="SM00448">
    <property type="entry name" value="REC"/>
    <property type="match status" value="1"/>
</dbReference>
<proteinExistence type="predicted"/>
<dbReference type="InterPro" id="IPR001867">
    <property type="entry name" value="OmpR/PhoB-type_DNA-bd"/>
</dbReference>
<dbReference type="SUPFAM" id="SSF52172">
    <property type="entry name" value="CheY-like"/>
    <property type="match status" value="1"/>
</dbReference>
<dbReference type="Pfam" id="PF00486">
    <property type="entry name" value="Trans_reg_C"/>
    <property type="match status" value="1"/>
</dbReference>
<evidence type="ECO:0000256" key="5">
    <source>
        <dbReference type="ARBA" id="ARBA00023163"/>
    </source>
</evidence>
<dbReference type="GO" id="GO:0005829">
    <property type="term" value="C:cytosol"/>
    <property type="evidence" value="ECO:0007669"/>
    <property type="project" value="TreeGrafter"/>
</dbReference>
<evidence type="ECO:0000313" key="11">
    <source>
        <dbReference type="Proteomes" id="UP000614469"/>
    </source>
</evidence>
<protein>
    <submittedName>
        <fullName evidence="10">Response regulator transcription factor</fullName>
    </submittedName>
</protein>
<dbReference type="GO" id="GO:0032993">
    <property type="term" value="C:protein-DNA complex"/>
    <property type="evidence" value="ECO:0007669"/>
    <property type="project" value="TreeGrafter"/>
</dbReference>
<dbReference type="Gene3D" id="1.10.10.10">
    <property type="entry name" value="Winged helix-like DNA-binding domain superfamily/Winged helix DNA-binding domain"/>
    <property type="match status" value="1"/>
</dbReference>
<dbReference type="SMART" id="SM00862">
    <property type="entry name" value="Trans_reg_C"/>
    <property type="match status" value="1"/>
</dbReference>
<organism evidence="10 11">
    <name type="scientific">Candidatus Desulfolinea nitratireducens</name>
    <dbReference type="NCBI Taxonomy" id="2841698"/>
    <lineage>
        <taxon>Bacteria</taxon>
        <taxon>Bacillati</taxon>
        <taxon>Chloroflexota</taxon>
        <taxon>Anaerolineae</taxon>
        <taxon>Anaerolineales</taxon>
        <taxon>Anaerolineales incertae sedis</taxon>
        <taxon>Candidatus Desulfolinea</taxon>
    </lineage>
</organism>
<evidence type="ECO:0000256" key="3">
    <source>
        <dbReference type="ARBA" id="ARBA00023015"/>
    </source>
</evidence>
<dbReference type="InterPro" id="IPR011006">
    <property type="entry name" value="CheY-like_superfamily"/>
</dbReference>
<keyword evidence="1 6" id="KW-0597">Phosphoprotein</keyword>
<dbReference type="Gene3D" id="3.40.50.2300">
    <property type="match status" value="1"/>
</dbReference>
<evidence type="ECO:0000259" key="8">
    <source>
        <dbReference type="PROSITE" id="PS50110"/>
    </source>
</evidence>
<evidence type="ECO:0000259" key="9">
    <source>
        <dbReference type="PROSITE" id="PS51755"/>
    </source>
</evidence>
<evidence type="ECO:0000256" key="1">
    <source>
        <dbReference type="ARBA" id="ARBA00022553"/>
    </source>
</evidence>
<dbReference type="InterPro" id="IPR016032">
    <property type="entry name" value="Sig_transdc_resp-reg_C-effctor"/>
</dbReference>
<keyword evidence="2" id="KW-0902">Two-component regulatory system</keyword>
<dbReference type="GO" id="GO:0000156">
    <property type="term" value="F:phosphorelay response regulator activity"/>
    <property type="evidence" value="ECO:0007669"/>
    <property type="project" value="TreeGrafter"/>
</dbReference>
<dbReference type="InterPro" id="IPR036388">
    <property type="entry name" value="WH-like_DNA-bd_sf"/>
</dbReference>
<comment type="caution">
    <text evidence="10">The sequence shown here is derived from an EMBL/GenBank/DDBJ whole genome shotgun (WGS) entry which is preliminary data.</text>
</comment>
<dbReference type="InterPro" id="IPR001789">
    <property type="entry name" value="Sig_transdc_resp-reg_receiver"/>
</dbReference>
<dbReference type="Pfam" id="PF00072">
    <property type="entry name" value="Response_reg"/>
    <property type="match status" value="1"/>
</dbReference>
<dbReference type="Proteomes" id="UP000614469">
    <property type="component" value="Unassembled WGS sequence"/>
</dbReference>
<keyword evidence="5" id="KW-0804">Transcription</keyword>
<dbReference type="CDD" id="cd00383">
    <property type="entry name" value="trans_reg_C"/>
    <property type="match status" value="1"/>
</dbReference>
<dbReference type="SUPFAM" id="SSF46894">
    <property type="entry name" value="C-terminal effector domain of the bipartite response regulators"/>
    <property type="match status" value="1"/>
</dbReference>
<dbReference type="PANTHER" id="PTHR48111">
    <property type="entry name" value="REGULATOR OF RPOS"/>
    <property type="match status" value="1"/>
</dbReference>
<feature type="DNA-binding region" description="OmpR/PhoB-type" evidence="7">
    <location>
        <begin position="127"/>
        <end position="226"/>
    </location>
</feature>
<evidence type="ECO:0000256" key="7">
    <source>
        <dbReference type="PROSITE-ProRule" id="PRU01091"/>
    </source>
</evidence>
<sequence length="232" mass="26494">MADKILVIEDEVKIARTMRLYLEQEGYQVVAIHDGALALPALRIERPDLVLLDLMLPHVDGREICRQIRHESAVPIIMLTARSDESDKLIGLELGADDYITKPFSPREVVARVRAVLRRTRGLVQPSPLLRLGKLEIDLEQRIVIFNENLLDLTPIEYDLLVRLASHPGQVFTRLQLLEATQTVAYVGYERSIDQHIKNLRAKLQDDARNPTYILTVFGVGYRFPRQEKPNA</sequence>
<evidence type="ECO:0000313" key="10">
    <source>
        <dbReference type="EMBL" id="MBC8335907.1"/>
    </source>
</evidence>
<dbReference type="GO" id="GO:0000976">
    <property type="term" value="F:transcription cis-regulatory region binding"/>
    <property type="evidence" value="ECO:0007669"/>
    <property type="project" value="TreeGrafter"/>
</dbReference>
<feature type="modified residue" description="4-aspartylphosphate" evidence="6">
    <location>
        <position position="53"/>
    </location>
</feature>
<reference evidence="10 11" key="1">
    <citation type="submission" date="2020-08" db="EMBL/GenBank/DDBJ databases">
        <title>Bridging the membrane lipid divide: bacteria of the FCB group superphylum have the potential to synthesize archaeal ether lipids.</title>
        <authorList>
            <person name="Villanueva L."/>
            <person name="Von Meijenfeldt F.A.B."/>
            <person name="Westbye A.B."/>
            <person name="Yadav S."/>
            <person name="Hopmans E.C."/>
            <person name="Dutilh B.E."/>
            <person name="Sinninghe Damste J.S."/>
        </authorList>
    </citation>
    <scope>NUCLEOTIDE SEQUENCE [LARGE SCALE GENOMIC DNA]</scope>
    <source>
        <strain evidence="10">NIOZ-UU36</strain>
    </source>
</reference>
<evidence type="ECO:0000256" key="2">
    <source>
        <dbReference type="ARBA" id="ARBA00023012"/>
    </source>
</evidence>
<keyword evidence="3" id="KW-0805">Transcription regulation</keyword>
<dbReference type="InterPro" id="IPR039420">
    <property type="entry name" value="WalR-like"/>
</dbReference>
<feature type="domain" description="OmpR/PhoB-type" evidence="9">
    <location>
        <begin position="127"/>
        <end position="226"/>
    </location>
</feature>
<name>A0A8J6TJU0_9CHLR</name>
<gene>
    <name evidence="10" type="ORF">H8E29_11620</name>
</gene>
<dbReference type="EMBL" id="JACNJN010000130">
    <property type="protein sequence ID" value="MBC8335907.1"/>
    <property type="molecule type" value="Genomic_DNA"/>
</dbReference>
<dbReference type="FunFam" id="3.40.50.2300:FF:000001">
    <property type="entry name" value="DNA-binding response regulator PhoB"/>
    <property type="match status" value="1"/>
</dbReference>
<dbReference type="Gene3D" id="6.10.250.690">
    <property type="match status" value="1"/>
</dbReference>
<feature type="domain" description="Response regulatory" evidence="8">
    <location>
        <begin position="4"/>
        <end position="117"/>
    </location>
</feature>
<dbReference type="PANTHER" id="PTHR48111:SF4">
    <property type="entry name" value="DNA-BINDING DUAL TRANSCRIPTIONAL REGULATOR OMPR"/>
    <property type="match status" value="1"/>
</dbReference>
<dbReference type="GO" id="GO:0006355">
    <property type="term" value="P:regulation of DNA-templated transcription"/>
    <property type="evidence" value="ECO:0007669"/>
    <property type="project" value="InterPro"/>
</dbReference>
<accession>A0A8J6TJU0</accession>
<dbReference type="PROSITE" id="PS51755">
    <property type="entry name" value="OMPR_PHOB"/>
    <property type="match status" value="1"/>
</dbReference>